<dbReference type="HOGENOM" id="CLU_2764655_0_0_1"/>
<dbReference type="EMBL" id="KI964115">
    <property type="protein sequence ID" value="EUC41184.1"/>
    <property type="molecule type" value="Genomic_DNA"/>
</dbReference>
<dbReference type="AlphaFoldDB" id="W6Z0I8"/>
<name>W6Z0I8_COCMI</name>
<reference evidence="1 2" key="1">
    <citation type="journal article" date="2013" name="PLoS Genet.">
        <title>Comparative genome structure, secondary metabolite, and effector coding capacity across Cochliobolus pathogens.</title>
        <authorList>
            <person name="Condon B.J."/>
            <person name="Leng Y."/>
            <person name="Wu D."/>
            <person name="Bushley K.E."/>
            <person name="Ohm R.A."/>
            <person name="Otillar R."/>
            <person name="Martin J."/>
            <person name="Schackwitz W."/>
            <person name="Grimwood J."/>
            <person name="MohdZainudin N."/>
            <person name="Xue C."/>
            <person name="Wang R."/>
            <person name="Manning V.A."/>
            <person name="Dhillon B."/>
            <person name="Tu Z.J."/>
            <person name="Steffenson B.J."/>
            <person name="Salamov A."/>
            <person name="Sun H."/>
            <person name="Lowry S."/>
            <person name="LaButti K."/>
            <person name="Han J."/>
            <person name="Copeland A."/>
            <person name="Lindquist E."/>
            <person name="Barry K."/>
            <person name="Schmutz J."/>
            <person name="Baker S.E."/>
            <person name="Ciuffetti L.M."/>
            <person name="Grigoriev I.V."/>
            <person name="Zhong S."/>
            <person name="Turgeon B.G."/>
        </authorList>
    </citation>
    <scope>NUCLEOTIDE SEQUENCE [LARGE SCALE GENOMIC DNA]</scope>
    <source>
        <strain evidence="1 2">ATCC 44560</strain>
    </source>
</reference>
<organism evidence="1 2">
    <name type="scientific">Bipolaris oryzae ATCC 44560</name>
    <dbReference type="NCBI Taxonomy" id="930090"/>
    <lineage>
        <taxon>Eukaryota</taxon>
        <taxon>Fungi</taxon>
        <taxon>Dikarya</taxon>
        <taxon>Ascomycota</taxon>
        <taxon>Pezizomycotina</taxon>
        <taxon>Dothideomycetes</taxon>
        <taxon>Pleosporomycetidae</taxon>
        <taxon>Pleosporales</taxon>
        <taxon>Pleosporineae</taxon>
        <taxon>Pleosporaceae</taxon>
        <taxon>Bipolaris</taxon>
    </lineage>
</organism>
<protein>
    <submittedName>
        <fullName evidence="1">Uncharacterized protein</fullName>
    </submittedName>
</protein>
<evidence type="ECO:0000313" key="1">
    <source>
        <dbReference type="EMBL" id="EUC41184.1"/>
    </source>
</evidence>
<dbReference type="Proteomes" id="UP000054032">
    <property type="component" value="Unassembled WGS sequence"/>
</dbReference>
<sequence>PCALRATDHVLKLVGLTRISFRRNLLRGPFGEEGLKTVFVRRGGPKDSVSPATLLLTPAKLQCLAKWQRY</sequence>
<proteinExistence type="predicted"/>
<keyword evidence="2" id="KW-1185">Reference proteome</keyword>
<accession>W6Z0I8</accession>
<gene>
    <name evidence="1" type="ORF">COCMIDRAFT_106820</name>
</gene>
<dbReference type="KEGG" id="bor:COCMIDRAFT_106820"/>
<dbReference type="GeneID" id="19118927"/>
<feature type="non-terminal residue" evidence="1">
    <location>
        <position position="1"/>
    </location>
</feature>
<dbReference type="RefSeq" id="XP_007692288.1">
    <property type="nucleotide sequence ID" value="XM_007694098.1"/>
</dbReference>
<evidence type="ECO:0000313" key="2">
    <source>
        <dbReference type="Proteomes" id="UP000054032"/>
    </source>
</evidence>